<name>C0QH87_DESAH</name>
<dbReference type="Pfam" id="PF08821">
    <property type="entry name" value="CGGC"/>
    <property type="match status" value="1"/>
</dbReference>
<dbReference type="RefSeq" id="WP_015906456.1">
    <property type="nucleotide sequence ID" value="NC_012108.1"/>
</dbReference>
<organism evidence="2 3">
    <name type="scientific">Desulforapulum autotrophicum (strain ATCC 43914 / DSM 3382 / VKM B-1955 / HRM2)</name>
    <name type="common">Desulfobacterium autotrophicum</name>
    <dbReference type="NCBI Taxonomy" id="177437"/>
    <lineage>
        <taxon>Bacteria</taxon>
        <taxon>Pseudomonadati</taxon>
        <taxon>Thermodesulfobacteriota</taxon>
        <taxon>Desulfobacteria</taxon>
        <taxon>Desulfobacterales</taxon>
        <taxon>Desulfobacteraceae</taxon>
        <taxon>Desulforapulum</taxon>
    </lineage>
</organism>
<dbReference type="HOGENOM" id="CLU_147304_3_0_7"/>
<keyword evidence="3" id="KW-1185">Reference proteome</keyword>
<accession>C0QH87</accession>
<dbReference type="OrthoDB" id="9789971at2"/>
<dbReference type="AlphaFoldDB" id="C0QH87"/>
<evidence type="ECO:0000313" key="3">
    <source>
        <dbReference type="Proteomes" id="UP000000442"/>
    </source>
</evidence>
<evidence type="ECO:0000313" key="2">
    <source>
        <dbReference type="EMBL" id="ACN17746.1"/>
    </source>
</evidence>
<gene>
    <name evidence="2" type="ordered locus">HRM2_46900</name>
</gene>
<reference evidence="2 3" key="1">
    <citation type="journal article" date="2009" name="Environ. Microbiol.">
        <title>Genome sequence of Desulfobacterium autotrophicum HRM2, a marine sulfate reducer oxidizing organic carbon completely to carbon dioxide.</title>
        <authorList>
            <person name="Strittmatter A.W."/>
            <person name="Liesegang H."/>
            <person name="Rabus R."/>
            <person name="Decker I."/>
            <person name="Amann J."/>
            <person name="Andres S."/>
            <person name="Henne A."/>
            <person name="Fricke W.F."/>
            <person name="Martinez-Arias R."/>
            <person name="Bartels D."/>
            <person name="Goesmann A."/>
            <person name="Krause L."/>
            <person name="Puehler A."/>
            <person name="Klenk H.P."/>
            <person name="Richter M."/>
            <person name="Schuler M."/>
            <person name="Gloeckner F.O."/>
            <person name="Meyerdierks A."/>
            <person name="Gottschalk G."/>
            <person name="Amann R."/>
        </authorList>
    </citation>
    <scope>NUCLEOTIDE SEQUENCE [LARGE SCALE GENOMIC DNA]</scope>
    <source>
        <strain evidence="3">ATCC 43914 / DSM 3382 / HRM2</strain>
    </source>
</reference>
<evidence type="ECO:0000259" key="1">
    <source>
        <dbReference type="SMART" id="SM01078"/>
    </source>
</evidence>
<dbReference type="EMBL" id="CP001087">
    <property type="protein sequence ID" value="ACN17746.1"/>
    <property type="molecule type" value="Genomic_DNA"/>
</dbReference>
<proteinExistence type="predicted"/>
<dbReference type="Proteomes" id="UP000000442">
    <property type="component" value="Chromosome"/>
</dbReference>
<dbReference type="SMART" id="SM01078">
    <property type="entry name" value="CGGC"/>
    <property type="match status" value="1"/>
</dbReference>
<dbReference type="InterPro" id="IPR014925">
    <property type="entry name" value="CGGC_dom"/>
</dbReference>
<sequence>MIKAAIIRCEKNETRCPLTNCFKCLVETKEGFAGYDECMPAGVFTCRCPGDNAVDLAKIIKSKGADVIHFCTCTFATKTDQGWSQEKGGFCKSIDTLIAKVHEATGLPCVKGSAHLPKDYTAKVWE</sequence>
<dbReference type="STRING" id="177437.HRM2_46900"/>
<dbReference type="KEGG" id="dat:HRM2_46900"/>
<protein>
    <recommendedName>
        <fullName evidence="1">CGGC domain-containing protein</fullName>
    </recommendedName>
</protein>
<dbReference type="eggNOG" id="COG5561">
    <property type="taxonomic scope" value="Bacteria"/>
</dbReference>
<feature type="domain" description="CGGC" evidence="1">
    <location>
        <begin position="3"/>
        <end position="115"/>
    </location>
</feature>